<keyword evidence="8" id="KW-0813">Transport</keyword>
<organism evidence="8 9">
    <name type="scientific">Streptococcus parauberis</name>
    <dbReference type="NCBI Taxonomy" id="1348"/>
    <lineage>
        <taxon>Bacteria</taxon>
        <taxon>Bacillati</taxon>
        <taxon>Bacillota</taxon>
        <taxon>Bacilli</taxon>
        <taxon>Lactobacillales</taxon>
        <taxon>Streptococcaceae</taxon>
        <taxon>Streptococcus</taxon>
    </lineage>
</organism>
<dbReference type="Pfam" id="PF00359">
    <property type="entry name" value="PTS_EIIA_2"/>
    <property type="match status" value="1"/>
</dbReference>
<dbReference type="RefSeq" id="WP_311981863.1">
    <property type="nucleotide sequence ID" value="NZ_JARQAG010000001.1"/>
</dbReference>
<dbReference type="PROSITE" id="PS51372">
    <property type="entry name" value="PRD_2"/>
    <property type="match status" value="1"/>
</dbReference>
<dbReference type="Pfam" id="PF08279">
    <property type="entry name" value="HTH_11"/>
    <property type="match status" value="1"/>
</dbReference>
<dbReference type="SUPFAM" id="SSF46785">
    <property type="entry name" value="Winged helix' DNA-binding domain"/>
    <property type="match status" value="1"/>
</dbReference>
<dbReference type="PROSITE" id="PS51094">
    <property type="entry name" value="PTS_EIIA_TYPE_2"/>
    <property type="match status" value="1"/>
</dbReference>
<dbReference type="AlphaFoldDB" id="A0AAE4HTD0"/>
<dbReference type="GO" id="GO:0003700">
    <property type="term" value="F:DNA-binding transcription factor activity"/>
    <property type="evidence" value="ECO:0007669"/>
    <property type="project" value="InterPro"/>
</dbReference>
<dbReference type="InterPro" id="IPR001034">
    <property type="entry name" value="DeoR_HTH"/>
</dbReference>
<dbReference type="PANTHER" id="PTHR30185:SF18">
    <property type="entry name" value="TRANSCRIPTIONAL REGULATOR MTLR"/>
    <property type="match status" value="1"/>
</dbReference>
<dbReference type="Pfam" id="PF00874">
    <property type="entry name" value="PRD"/>
    <property type="match status" value="1"/>
</dbReference>
<gene>
    <name evidence="8" type="ORF">P7G31_01345</name>
</gene>
<dbReference type="InterPro" id="IPR018356">
    <property type="entry name" value="Tscrpt_reg_HTH_DeoR_CS"/>
</dbReference>
<dbReference type="PROSITE" id="PS51000">
    <property type="entry name" value="HTH_DEOR_2"/>
    <property type="match status" value="1"/>
</dbReference>
<feature type="domain" description="HTH deoR-type" evidence="5">
    <location>
        <begin position="1"/>
        <end position="62"/>
    </location>
</feature>
<dbReference type="CDD" id="cd00211">
    <property type="entry name" value="PTS_IIA_fru"/>
    <property type="match status" value="1"/>
</dbReference>
<evidence type="ECO:0000313" key="8">
    <source>
        <dbReference type="EMBL" id="MDT2730896.1"/>
    </source>
</evidence>
<evidence type="ECO:0000259" key="7">
    <source>
        <dbReference type="PROSITE" id="PS51372"/>
    </source>
</evidence>
<dbReference type="InterPro" id="IPR036388">
    <property type="entry name" value="WH-like_DNA-bd_sf"/>
</dbReference>
<dbReference type="InterPro" id="IPR036390">
    <property type="entry name" value="WH_DNA-bd_sf"/>
</dbReference>
<name>A0AAE4HTD0_9STRE</name>
<accession>A0AAE4HTD0</accession>
<dbReference type="GO" id="GO:0003677">
    <property type="term" value="F:DNA binding"/>
    <property type="evidence" value="ECO:0007669"/>
    <property type="project" value="UniProtKB-KW"/>
</dbReference>
<dbReference type="InterPro" id="IPR016152">
    <property type="entry name" value="PTrfase/Anion_transptr"/>
</dbReference>
<dbReference type="Pfam" id="PF08220">
    <property type="entry name" value="HTH_DeoR"/>
    <property type="match status" value="1"/>
</dbReference>
<comment type="caution">
    <text evidence="8">The sequence shown here is derived from an EMBL/GenBank/DDBJ whole genome shotgun (WGS) entry which is preliminary data.</text>
</comment>
<dbReference type="InterPro" id="IPR011608">
    <property type="entry name" value="PRD"/>
</dbReference>
<dbReference type="EMBL" id="JARQAG010000001">
    <property type="protein sequence ID" value="MDT2730896.1"/>
    <property type="molecule type" value="Genomic_DNA"/>
</dbReference>
<dbReference type="InterPro" id="IPR013196">
    <property type="entry name" value="HTH_11"/>
</dbReference>
<dbReference type="PANTHER" id="PTHR30185">
    <property type="entry name" value="CRYPTIC BETA-GLUCOSIDE BGL OPERON ANTITERMINATOR"/>
    <property type="match status" value="1"/>
</dbReference>
<evidence type="ECO:0000256" key="4">
    <source>
        <dbReference type="ARBA" id="ARBA00023163"/>
    </source>
</evidence>
<dbReference type="InterPro" id="IPR050661">
    <property type="entry name" value="BglG_antiterminators"/>
</dbReference>
<dbReference type="InterPro" id="IPR002178">
    <property type="entry name" value="PTS_EIIA_type-2_dom"/>
</dbReference>
<evidence type="ECO:0000259" key="6">
    <source>
        <dbReference type="PROSITE" id="PS51094"/>
    </source>
</evidence>
<evidence type="ECO:0000259" key="5">
    <source>
        <dbReference type="PROSITE" id="PS51000"/>
    </source>
</evidence>
<keyword evidence="4" id="KW-0804">Transcription</keyword>
<evidence type="ECO:0000256" key="1">
    <source>
        <dbReference type="ARBA" id="ARBA00022737"/>
    </source>
</evidence>
<keyword evidence="1" id="KW-0677">Repeat</keyword>
<protein>
    <submittedName>
        <fullName evidence="8">PTS sugar transporter subunit IIA</fullName>
    </submittedName>
</protein>
<proteinExistence type="predicted"/>
<dbReference type="Gene3D" id="3.40.930.10">
    <property type="entry name" value="Mannitol-specific EII, Chain A"/>
    <property type="match status" value="1"/>
</dbReference>
<evidence type="ECO:0000313" key="9">
    <source>
        <dbReference type="Proteomes" id="UP001180515"/>
    </source>
</evidence>
<dbReference type="Gene3D" id="1.10.10.10">
    <property type="entry name" value="Winged helix-like DNA-binding domain superfamily/Winged helix DNA-binding domain"/>
    <property type="match status" value="1"/>
</dbReference>
<dbReference type="Proteomes" id="UP001180515">
    <property type="component" value="Unassembled WGS sequence"/>
</dbReference>
<feature type="domain" description="PRD" evidence="7">
    <location>
        <begin position="281"/>
        <end position="387"/>
    </location>
</feature>
<dbReference type="InterPro" id="IPR036634">
    <property type="entry name" value="PRD_sf"/>
</dbReference>
<evidence type="ECO:0000256" key="2">
    <source>
        <dbReference type="ARBA" id="ARBA00023015"/>
    </source>
</evidence>
<keyword evidence="3" id="KW-0238">DNA-binding</keyword>
<dbReference type="SUPFAM" id="SSF55804">
    <property type="entry name" value="Phoshotransferase/anion transport protein"/>
    <property type="match status" value="1"/>
</dbReference>
<evidence type="ECO:0000256" key="3">
    <source>
        <dbReference type="ARBA" id="ARBA00023125"/>
    </source>
</evidence>
<sequence length="685" mass="80494">MNQRSKEILHFIIERKRSSLLELSELHEVSERTIRNDLSTLNDYLRNLKFGSIIIKNRNVELELIVPKNKVISELNQFNVYEYKFSREERSLICLLILIASKSYVTLSQLSERLLASRSTIVNDVKSMRKLATKHKIKIISKANKGFTIDAKEEDLREFLFNIIGQENFSILEPIIFEKDKMTLLDFESLQKLVYDNDFTSELTEKELNQILKYSLISAYRNINGFKLNTKFQAIDNQTGFFTIYNLGNYSKFLTQNDLYFIYYNVFVQNIDPYLKTDINKETLRIQVTTMEFICKISQDLEIDFKDDYLFYENFSAHLLRMIRKEKDYKDLLLDVSDIVSSNLKIKKAILKNLYIIENNLGRKATPVEIDYIIIHVYAAMERKKRIGANFRVAVLTEQKDTEVFFLESKLSSNFSFNLDIYSINDTIRGDYDLILTTTNIPNKNYLQISPFVSDEDYILIANHLNEIYREKDQSNFNLDKEVVQKLYKMIEKEIDSDYEDLLTLKKHIKLKLLEQVNANENEDEIFLHEFLTPERISLDIDVSDWKDSIYKAGQLLIDSKDISQQYLDIVIENIEQNGPYVVISEGFAFPHAEIGEYNFNTAMRLIRLKNPIYYSDSIMDDNDDITTLPVKYVCILSATEEQKHLKAIFNLFNLLKQNSFKVALDKCCTSEEVYELIKEKEHMM</sequence>
<keyword evidence="8" id="KW-0762">Sugar transport</keyword>
<feature type="domain" description="PTS EIIA type-2" evidence="6">
    <location>
        <begin position="530"/>
        <end position="681"/>
    </location>
</feature>
<keyword evidence="2" id="KW-0805">Transcription regulation</keyword>
<dbReference type="PROSITE" id="PS00894">
    <property type="entry name" value="HTH_DEOR_1"/>
    <property type="match status" value="1"/>
</dbReference>
<dbReference type="SUPFAM" id="SSF63520">
    <property type="entry name" value="PTS-regulatory domain, PRD"/>
    <property type="match status" value="1"/>
</dbReference>
<reference evidence="8" key="1">
    <citation type="submission" date="2023-03" db="EMBL/GenBank/DDBJ databases">
        <authorList>
            <person name="Shen W."/>
            <person name="Cai J."/>
        </authorList>
    </citation>
    <scope>NUCLEOTIDE SEQUENCE</scope>
    <source>
        <strain evidence="8">P82-2</strain>
    </source>
</reference>